<evidence type="ECO:0000313" key="2">
    <source>
        <dbReference type="EMBL" id="ALO14555.1"/>
    </source>
</evidence>
<dbReference type="RefSeq" id="WP_057952094.1">
    <property type="nucleotide sequence ID" value="NZ_CP013118.1"/>
</dbReference>
<evidence type="ECO:0000259" key="1">
    <source>
        <dbReference type="Pfam" id="PF18755"/>
    </source>
</evidence>
<proteinExistence type="predicted"/>
<sequence length="309" mass="35352">MLIFGEKKFIKTPFNSEEELERVVIDNYEHIFGPTSFYLPKALIKTGDGTGTIPDGFAIDLASKKWYLVEAELLHHNVWGHIAPQISKQVIASLQALSKKIIEDLAVDQYQKDQSTKEKFEEQGIKEIDVRKELSDILDKEPIIGLPIDLVSGDLKEWARTLKYNVKLWTITKYVDFNDKNSIVYEFPEEFRPTLDTEEEQEQETGSGELTRYDVTISDLIEKEYLKIGDKLRMSYKPRNGNKKTYEATILEDGSLEVLGQIFSSPSYAALAGIQDAGSDRKTVNGWTSWKTKPNKTIAELRDEFLDKK</sequence>
<dbReference type="Proteomes" id="UP000064893">
    <property type="component" value="Chromosome"/>
</dbReference>
<feature type="domain" description="RAMA" evidence="1">
    <location>
        <begin position="198"/>
        <end position="308"/>
    </location>
</feature>
<gene>
    <name evidence="2" type="ORF">L21SP5_00886</name>
</gene>
<dbReference type="AlphaFoldDB" id="A0A0S2HWY3"/>
<dbReference type="STRING" id="1307839.L21SP5_00886"/>
<protein>
    <recommendedName>
        <fullName evidence="1">RAMA domain-containing protein</fullName>
    </recommendedName>
</protein>
<keyword evidence="3" id="KW-1185">Reference proteome</keyword>
<dbReference type="EMBL" id="CP013118">
    <property type="protein sequence ID" value="ALO14555.1"/>
    <property type="molecule type" value="Genomic_DNA"/>
</dbReference>
<dbReference type="OrthoDB" id="8479669at2"/>
<reference evidence="2 3" key="1">
    <citation type="submission" date="2015-11" db="EMBL/GenBank/DDBJ databases">
        <title>Description and complete genome sequence of a novel strain predominating in hypersaline microbial mats and representing a new family of the Bacteriodetes phylum.</title>
        <authorList>
            <person name="Spring S."/>
            <person name="Bunk B."/>
            <person name="Sproer C."/>
            <person name="Klenk H.-P."/>
        </authorList>
    </citation>
    <scope>NUCLEOTIDE SEQUENCE [LARGE SCALE GENOMIC DNA]</scope>
    <source>
        <strain evidence="2 3">L21-Spi-D4</strain>
    </source>
</reference>
<dbReference type="KEGG" id="blq:L21SP5_00886"/>
<organism evidence="2 3">
    <name type="scientific">Salinivirga cyanobacteriivorans</name>
    <dbReference type="NCBI Taxonomy" id="1307839"/>
    <lineage>
        <taxon>Bacteria</taxon>
        <taxon>Pseudomonadati</taxon>
        <taxon>Bacteroidota</taxon>
        <taxon>Bacteroidia</taxon>
        <taxon>Bacteroidales</taxon>
        <taxon>Salinivirgaceae</taxon>
        <taxon>Salinivirga</taxon>
    </lineage>
</organism>
<accession>A0A0S2HWY3</accession>
<dbReference type="Pfam" id="PF18755">
    <property type="entry name" value="RAMA"/>
    <property type="match status" value="1"/>
</dbReference>
<name>A0A0S2HWY3_9BACT</name>
<evidence type="ECO:0000313" key="3">
    <source>
        <dbReference type="Proteomes" id="UP000064893"/>
    </source>
</evidence>
<dbReference type="InterPro" id="IPR040843">
    <property type="entry name" value="RAMA"/>
</dbReference>